<dbReference type="InterPro" id="IPR036162">
    <property type="entry name" value="Resolvase-like_N_sf"/>
</dbReference>
<evidence type="ECO:0000256" key="4">
    <source>
        <dbReference type="PIRSR" id="PIRSR606118-50"/>
    </source>
</evidence>
<dbReference type="InterPro" id="IPR025827">
    <property type="entry name" value="Zn_ribbon_recom_dom"/>
</dbReference>
<dbReference type="SMART" id="SM00857">
    <property type="entry name" value="Resolvase"/>
    <property type="match status" value="1"/>
</dbReference>
<evidence type="ECO:0000256" key="6">
    <source>
        <dbReference type="SAM" id="Coils"/>
    </source>
</evidence>
<dbReference type="Proteomes" id="UP000237319">
    <property type="component" value="Unassembled WGS sequence"/>
</dbReference>
<evidence type="ECO:0000256" key="3">
    <source>
        <dbReference type="ARBA" id="ARBA00023172"/>
    </source>
</evidence>
<dbReference type="GO" id="GO:0003677">
    <property type="term" value="F:DNA binding"/>
    <property type="evidence" value="ECO:0007669"/>
    <property type="project" value="UniProtKB-KW"/>
</dbReference>
<dbReference type="PROSITE" id="PS51737">
    <property type="entry name" value="RECOMBINASE_DNA_BIND"/>
    <property type="match status" value="1"/>
</dbReference>
<proteinExistence type="predicted"/>
<dbReference type="Pfam" id="PF07508">
    <property type="entry name" value="Recombinase"/>
    <property type="match status" value="1"/>
</dbReference>
<dbReference type="Gene3D" id="3.40.50.1390">
    <property type="entry name" value="Resolvase, N-terminal catalytic domain"/>
    <property type="match status" value="1"/>
</dbReference>
<evidence type="ECO:0000256" key="5">
    <source>
        <dbReference type="PROSITE-ProRule" id="PRU10137"/>
    </source>
</evidence>
<dbReference type="SUPFAM" id="SSF53041">
    <property type="entry name" value="Resolvase-like"/>
    <property type="match status" value="1"/>
</dbReference>
<evidence type="ECO:0000313" key="10">
    <source>
        <dbReference type="Proteomes" id="UP000237319"/>
    </source>
</evidence>
<protein>
    <submittedName>
        <fullName evidence="9">DNA-invertase hin</fullName>
    </submittedName>
</protein>
<comment type="caution">
    <text evidence="9">The sequence shown here is derived from an EMBL/GenBank/DDBJ whole genome shotgun (WGS) entry which is preliminary data.</text>
</comment>
<gene>
    <name evidence="9" type="primary">hin</name>
    <name evidence="9" type="ORF">LYSIN_02130</name>
</gene>
<dbReference type="PANTHER" id="PTHR30461">
    <property type="entry name" value="DNA-INVERTASE FROM LAMBDOID PROPHAGE"/>
    <property type="match status" value="1"/>
</dbReference>
<feature type="active site" description="O-(5'-phospho-DNA)-serine intermediate" evidence="4 5">
    <location>
        <position position="10"/>
    </location>
</feature>
<keyword evidence="10" id="KW-1185">Reference proteome</keyword>
<organism evidence="9 10">
    <name type="scientific">Lysinibacillus sphaericus</name>
    <name type="common">Bacillus sphaericus</name>
    <dbReference type="NCBI Taxonomy" id="1421"/>
    <lineage>
        <taxon>Bacteria</taxon>
        <taxon>Bacillati</taxon>
        <taxon>Bacillota</taxon>
        <taxon>Bacilli</taxon>
        <taxon>Bacillales</taxon>
        <taxon>Bacillaceae</taxon>
        <taxon>Lysinibacillus</taxon>
    </lineage>
</organism>
<dbReference type="Pfam" id="PF13408">
    <property type="entry name" value="Zn_ribbon_recom"/>
    <property type="match status" value="1"/>
</dbReference>
<dbReference type="GO" id="GO:0015074">
    <property type="term" value="P:DNA integration"/>
    <property type="evidence" value="ECO:0007669"/>
    <property type="project" value="UniProtKB-KW"/>
</dbReference>
<keyword evidence="1" id="KW-0229">DNA integration</keyword>
<dbReference type="AlphaFoldDB" id="A0A2S5D2P1"/>
<evidence type="ECO:0000256" key="1">
    <source>
        <dbReference type="ARBA" id="ARBA00022908"/>
    </source>
</evidence>
<evidence type="ECO:0000256" key="2">
    <source>
        <dbReference type="ARBA" id="ARBA00023125"/>
    </source>
</evidence>
<dbReference type="InterPro" id="IPR038109">
    <property type="entry name" value="DNA_bind_recomb_sf"/>
</dbReference>
<dbReference type="PROSITE" id="PS00397">
    <property type="entry name" value="RECOMBINASES_1"/>
    <property type="match status" value="1"/>
</dbReference>
<evidence type="ECO:0000259" key="7">
    <source>
        <dbReference type="PROSITE" id="PS51736"/>
    </source>
</evidence>
<dbReference type="GO" id="GO:0000150">
    <property type="term" value="F:DNA strand exchange activity"/>
    <property type="evidence" value="ECO:0007669"/>
    <property type="project" value="InterPro"/>
</dbReference>
<dbReference type="InterPro" id="IPR006119">
    <property type="entry name" value="Resolv_N"/>
</dbReference>
<dbReference type="RefSeq" id="WP_103977172.1">
    <property type="nucleotide sequence ID" value="NZ_PGLV01000001.1"/>
</dbReference>
<dbReference type="InterPro" id="IPR050639">
    <property type="entry name" value="SSR_resolvase"/>
</dbReference>
<dbReference type="EMBL" id="PGLV01000001">
    <property type="protein sequence ID" value="POZ57346.1"/>
    <property type="molecule type" value="Genomic_DNA"/>
</dbReference>
<keyword evidence="2" id="KW-0238">DNA-binding</keyword>
<feature type="domain" description="Resolvase/invertase-type recombinase catalytic" evidence="7">
    <location>
        <begin position="2"/>
        <end position="150"/>
    </location>
</feature>
<feature type="domain" description="Recombinase" evidence="8">
    <location>
        <begin position="158"/>
        <end position="273"/>
    </location>
</feature>
<dbReference type="Gene3D" id="3.90.1750.20">
    <property type="entry name" value="Putative Large Serine Recombinase, Chain B, Domain 2"/>
    <property type="match status" value="1"/>
</dbReference>
<dbReference type="InterPro" id="IPR006118">
    <property type="entry name" value="Recombinase_CS"/>
</dbReference>
<dbReference type="PANTHER" id="PTHR30461:SF23">
    <property type="entry name" value="DNA RECOMBINASE-RELATED"/>
    <property type="match status" value="1"/>
</dbReference>
<dbReference type="InterPro" id="IPR011109">
    <property type="entry name" value="DNA_bind_recombinase_dom"/>
</dbReference>
<reference evidence="9 10" key="1">
    <citation type="submission" date="2017-11" db="EMBL/GenBank/DDBJ databases">
        <title>Genome sequence of Lysinibacillus sphaericus, a lignin-degrading bacteria isolated from municipal solid waste soil.</title>
        <authorList>
            <person name="Persinoti G.F."/>
            <person name="Paixao D.A."/>
            <person name="Bugg T.D."/>
            <person name="Squina F.M."/>
        </authorList>
    </citation>
    <scope>NUCLEOTIDE SEQUENCE [LARGE SCALE GENOMIC DNA]</scope>
    <source>
        <strain evidence="9 10">A1</strain>
    </source>
</reference>
<dbReference type="CDD" id="cd00338">
    <property type="entry name" value="Ser_Recombinase"/>
    <property type="match status" value="1"/>
</dbReference>
<dbReference type="PROSITE" id="PS51736">
    <property type="entry name" value="RECOMBINASES_3"/>
    <property type="match status" value="1"/>
</dbReference>
<accession>A0A2S5D2P1</accession>
<feature type="coiled-coil region" evidence="6">
    <location>
        <begin position="387"/>
        <end position="417"/>
    </location>
</feature>
<evidence type="ECO:0000259" key="8">
    <source>
        <dbReference type="PROSITE" id="PS51737"/>
    </source>
</evidence>
<keyword evidence="6" id="KW-0175">Coiled coil</keyword>
<evidence type="ECO:0000313" key="9">
    <source>
        <dbReference type="EMBL" id="POZ57346.1"/>
    </source>
</evidence>
<keyword evidence="3" id="KW-0233">DNA recombination</keyword>
<name>A0A2S5D2P1_LYSSH</name>
<sequence length="475" mass="54339">MKCVIYVRVSTDEQAKHGFSIAAQIEKLEAYCMSQGWEIVETPYVDDGYSAKDLNRPHFQAMLQRIQQGGIDVLLVYKLDRLTRSVPDLHTILAELDQYECKFKSATEVYDTTNAMGRLFITLVAAIAQWERENTAERVRLGMEKKVKLGYWKGGTPPYGYQVVNGALMMDEEEAQIVRDIFTLAKTLGFYTIAKQLTSKGVPTRKGGQWHVDSVRDIANNPTYAGYLMFSLNPKDIKKPPRERVLFEGNHERIIDRDEFWALQDLLDKRRTLGGKRETSNYYFSSLLKCARCGHSMAGHKAGKKKTYRCSGKKAGKACTSHMILESNLVQAIFAQWDDLVGGHFTSNEGDASFPAAQLTALQQELAVVQKLLHKKKTMFEHDIIGIDELIRDSEKLRNKEKEIQASLKKIQLLDDRHHEEIRAIIRNIDTLWINADDYERKQLMTTIFEQIVVDTKDDYRSSKQAREITIVTAK</sequence>
<dbReference type="Pfam" id="PF00239">
    <property type="entry name" value="Resolvase"/>
    <property type="match status" value="1"/>
</dbReference>